<protein>
    <recommendedName>
        <fullName evidence="4">SGNH hydrolase-type esterase domain-containing protein</fullName>
    </recommendedName>
</protein>
<dbReference type="AlphaFoldDB" id="A0A9X1T3N9"/>
<evidence type="ECO:0000313" key="3">
    <source>
        <dbReference type="Proteomes" id="UP001138997"/>
    </source>
</evidence>
<evidence type="ECO:0008006" key="4">
    <source>
        <dbReference type="Google" id="ProtNLM"/>
    </source>
</evidence>
<proteinExistence type="predicted"/>
<evidence type="ECO:0000256" key="1">
    <source>
        <dbReference type="SAM" id="MobiDB-lite"/>
    </source>
</evidence>
<organism evidence="2 3">
    <name type="scientific">Kineosporia babensis</name>
    <dbReference type="NCBI Taxonomy" id="499548"/>
    <lineage>
        <taxon>Bacteria</taxon>
        <taxon>Bacillati</taxon>
        <taxon>Actinomycetota</taxon>
        <taxon>Actinomycetes</taxon>
        <taxon>Kineosporiales</taxon>
        <taxon>Kineosporiaceae</taxon>
        <taxon>Kineosporia</taxon>
    </lineage>
</organism>
<feature type="region of interest" description="Disordered" evidence="1">
    <location>
        <begin position="106"/>
        <end position="138"/>
    </location>
</feature>
<dbReference type="EMBL" id="JAJOMB010000025">
    <property type="protein sequence ID" value="MCD5315898.1"/>
    <property type="molecule type" value="Genomic_DNA"/>
</dbReference>
<dbReference type="RefSeq" id="WP_231448718.1">
    <property type="nucleotide sequence ID" value="NZ_JAJOMB010000025.1"/>
</dbReference>
<evidence type="ECO:0000313" key="2">
    <source>
        <dbReference type="EMBL" id="MCD5315898.1"/>
    </source>
</evidence>
<feature type="compositionally biased region" description="Basic and acidic residues" evidence="1">
    <location>
        <begin position="116"/>
        <end position="137"/>
    </location>
</feature>
<accession>A0A9X1T3N9</accession>
<reference evidence="2" key="1">
    <citation type="submission" date="2021-11" db="EMBL/GenBank/DDBJ databases">
        <title>Streptomyces corallinus and Kineosporia corallina sp. nov., two new coral-derived marine actinobacteria.</title>
        <authorList>
            <person name="Buangrab K."/>
            <person name="Sutthacheep M."/>
            <person name="Yeemin T."/>
            <person name="Harunari E."/>
            <person name="Igarashi Y."/>
            <person name="Sripreechasak P."/>
            <person name="Kanchanasin P."/>
            <person name="Tanasupawat S."/>
            <person name="Phongsopitanun W."/>
        </authorList>
    </citation>
    <scope>NUCLEOTIDE SEQUENCE</scope>
    <source>
        <strain evidence="2">JCM 31032</strain>
    </source>
</reference>
<keyword evidence="3" id="KW-1185">Reference proteome</keyword>
<name>A0A9X1T3N9_9ACTN</name>
<sequence>MSSTPPARPRSSRRSGPGRFDAALRDPAAGLALDGRYDSGDHLHPSEAGQAQLGRTAVTALHDRLPPTEPAASVPARKATAVPTVAELAARDRDVVAGFYGAMTRAEHNGGFSPEDLTRVQDFSTHEREPDRPADQRHHARLTALSHRRARRLCSTADAAKMPQGL</sequence>
<comment type="caution">
    <text evidence="2">The sequence shown here is derived from an EMBL/GenBank/DDBJ whole genome shotgun (WGS) entry which is preliminary data.</text>
</comment>
<dbReference type="Proteomes" id="UP001138997">
    <property type="component" value="Unassembled WGS sequence"/>
</dbReference>
<dbReference type="SUPFAM" id="SSF52266">
    <property type="entry name" value="SGNH hydrolase"/>
    <property type="match status" value="1"/>
</dbReference>
<gene>
    <name evidence="2" type="ORF">LR394_33890</name>
</gene>
<feature type="region of interest" description="Disordered" evidence="1">
    <location>
        <begin position="1"/>
        <end position="23"/>
    </location>
</feature>